<comment type="caution">
    <text evidence="1">The sequence shown here is derived from an EMBL/GenBank/DDBJ whole genome shotgun (WGS) entry which is preliminary data.</text>
</comment>
<protein>
    <submittedName>
        <fullName evidence="1">Uncharacterized protein</fullName>
    </submittedName>
</protein>
<gene>
    <name evidence="1" type="ORF">NUW54_g6824</name>
</gene>
<reference evidence="1" key="1">
    <citation type="submission" date="2022-08" db="EMBL/GenBank/DDBJ databases">
        <title>Genome Sequence of Pycnoporus sanguineus.</title>
        <authorList>
            <person name="Buettner E."/>
        </authorList>
    </citation>
    <scope>NUCLEOTIDE SEQUENCE</scope>
    <source>
        <strain evidence="1">CG-C14</strain>
    </source>
</reference>
<dbReference type="Proteomes" id="UP001144978">
    <property type="component" value="Unassembled WGS sequence"/>
</dbReference>
<name>A0ACC1PR46_9APHY</name>
<evidence type="ECO:0000313" key="1">
    <source>
        <dbReference type="EMBL" id="KAJ3000185.1"/>
    </source>
</evidence>
<proteinExistence type="predicted"/>
<sequence length="244" mass="26637">MSVRYVNVAFQGAPSAAPSAAQEFFFSREVLRICLLHMPLRIAPTLAVNVTAFDPSSTPVSLERLIVQQRMARLASAQEAFSISIISVPACRVALASLWAHHGNDVAHDLHVIGTRPRVYSTDFEVAVKFPSGVPFEECRVSGYPTGGSYPEDTKLYARPVPPEIPSGIPYDPFKLDVWQFGTSLSDFKSSIPSIDRILEDLRLPDAAARPSSFDALRAVSKILADMTPNALMIPPEGVSRQNV</sequence>
<evidence type="ECO:0000313" key="2">
    <source>
        <dbReference type="Proteomes" id="UP001144978"/>
    </source>
</evidence>
<organism evidence="1 2">
    <name type="scientific">Trametes sanguinea</name>
    <dbReference type="NCBI Taxonomy" id="158606"/>
    <lineage>
        <taxon>Eukaryota</taxon>
        <taxon>Fungi</taxon>
        <taxon>Dikarya</taxon>
        <taxon>Basidiomycota</taxon>
        <taxon>Agaricomycotina</taxon>
        <taxon>Agaricomycetes</taxon>
        <taxon>Polyporales</taxon>
        <taxon>Polyporaceae</taxon>
        <taxon>Trametes</taxon>
    </lineage>
</organism>
<dbReference type="EMBL" id="JANSHE010001870">
    <property type="protein sequence ID" value="KAJ3000185.1"/>
    <property type="molecule type" value="Genomic_DNA"/>
</dbReference>
<accession>A0ACC1PR46</accession>
<keyword evidence="2" id="KW-1185">Reference proteome</keyword>